<dbReference type="STRING" id="1284197.S8A5K1"/>
<protein>
    <recommendedName>
        <fullName evidence="5">Phytocyanin domain-containing protein</fullName>
    </recommendedName>
</protein>
<dbReference type="CDD" id="cd12087">
    <property type="entry name" value="TM_EGFR-like"/>
    <property type="match status" value="1"/>
</dbReference>
<organism evidence="3 4">
    <name type="scientific">Dactylellina haptotyla (strain CBS 200.50)</name>
    <name type="common">Nematode-trapping fungus</name>
    <name type="synonym">Monacrosporium haptotylum</name>
    <dbReference type="NCBI Taxonomy" id="1284197"/>
    <lineage>
        <taxon>Eukaryota</taxon>
        <taxon>Fungi</taxon>
        <taxon>Dikarya</taxon>
        <taxon>Ascomycota</taxon>
        <taxon>Pezizomycotina</taxon>
        <taxon>Orbiliomycetes</taxon>
        <taxon>Orbiliales</taxon>
        <taxon>Orbiliaceae</taxon>
        <taxon>Dactylellina</taxon>
    </lineage>
</organism>
<feature type="compositionally biased region" description="Polar residues" evidence="1">
    <location>
        <begin position="86"/>
        <end position="101"/>
    </location>
</feature>
<proteinExistence type="predicted"/>
<sequence length="342" mass="37081">MPSFTWTVRSTDEIFIYCGAPGSCNKAGMVMMVNPNGSLPFELYRQAALSAPYVLTPGEPFPQDENHGSGGTEPTTSITSSSSPSNFIQPSVDSINQSDSTTHNKDLATITGIIVGGISAMALIGFLILLIFRRRRHSTPSLSDQYHRDSAFMSSFQPVSSIPQSSNPHSYSTGDTPNIANQYTPELAPNSPQIRPYLCSLHGQNGSGPQTRETVIIPVTEEEKAMYLERLHGIQSGINSGGVSPISTNGGEAGGHSQLRRSADPINPRGVPNLAARYNIARRSPSRSTRGDEYGTRRRPAEMATSKFEENMDSRDEDMKPINSTDEANGREKGGQFYPIHA</sequence>
<feature type="compositionally biased region" description="Low complexity" evidence="1">
    <location>
        <begin position="72"/>
        <end position="85"/>
    </location>
</feature>
<keyword evidence="2" id="KW-1133">Transmembrane helix</keyword>
<dbReference type="eggNOG" id="ENOG502S0EC">
    <property type="taxonomic scope" value="Eukaryota"/>
</dbReference>
<accession>S8A5K1</accession>
<keyword evidence="2" id="KW-0812">Transmembrane</keyword>
<dbReference type="OMA" id="SCNKAGM"/>
<dbReference type="InterPro" id="IPR052953">
    <property type="entry name" value="Ser-rich/MCO-related"/>
</dbReference>
<dbReference type="EMBL" id="AQGS01000912">
    <property type="protein sequence ID" value="EPS36371.1"/>
    <property type="molecule type" value="Genomic_DNA"/>
</dbReference>
<dbReference type="OrthoDB" id="2331100at2759"/>
<name>S8A5K1_DACHA</name>
<evidence type="ECO:0000313" key="4">
    <source>
        <dbReference type="Proteomes" id="UP000015100"/>
    </source>
</evidence>
<reference evidence="4" key="2">
    <citation type="submission" date="2013-04" db="EMBL/GenBank/DDBJ databases">
        <title>Genomic mechanisms accounting for the adaptation to parasitism in nematode-trapping fungi.</title>
        <authorList>
            <person name="Ahren D.G."/>
        </authorList>
    </citation>
    <scope>NUCLEOTIDE SEQUENCE [LARGE SCALE GENOMIC DNA]</scope>
    <source>
        <strain evidence="4">CBS 200.50</strain>
    </source>
</reference>
<evidence type="ECO:0000256" key="1">
    <source>
        <dbReference type="SAM" id="MobiDB-lite"/>
    </source>
</evidence>
<dbReference type="Proteomes" id="UP000015100">
    <property type="component" value="Unassembled WGS sequence"/>
</dbReference>
<evidence type="ECO:0000256" key="2">
    <source>
        <dbReference type="SAM" id="Phobius"/>
    </source>
</evidence>
<feature type="compositionally biased region" description="Basic and acidic residues" evidence="1">
    <location>
        <begin position="289"/>
        <end position="320"/>
    </location>
</feature>
<keyword evidence="4" id="KW-1185">Reference proteome</keyword>
<feature type="transmembrane region" description="Helical" evidence="2">
    <location>
        <begin position="107"/>
        <end position="132"/>
    </location>
</feature>
<dbReference type="HOGENOM" id="CLU_811388_0_0_1"/>
<reference evidence="3 4" key="1">
    <citation type="journal article" date="2013" name="PLoS Genet.">
        <title>Genomic mechanisms accounting for the adaptation to parasitism in nematode-trapping fungi.</title>
        <authorList>
            <person name="Meerupati T."/>
            <person name="Andersson K.M."/>
            <person name="Friman E."/>
            <person name="Kumar D."/>
            <person name="Tunlid A."/>
            <person name="Ahren D."/>
        </authorList>
    </citation>
    <scope>NUCLEOTIDE SEQUENCE [LARGE SCALE GENOMIC DNA]</scope>
    <source>
        <strain evidence="3 4">CBS 200.50</strain>
    </source>
</reference>
<evidence type="ECO:0000313" key="3">
    <source>
        <dbReference type="EMBL" id="EPS36371.1"/>
    </source>
</evidence>
<feature type="region of interest" description="Disordered" evidence="1">
    <location>
        <begin position="55"/>
        <end position="102"/>
    </location>
</feature>
<evidence type="ECO:0008006" key="5">
    <source>
        <dbReference type="Google" id="ProtNLM"/>
    </source>
</evidence>
<dbReference type="PANTHER" id="PTHR34883:SF8">
    <property type="entry name" value="EXTRACELLULAR SERINE-RICH PROTEIN (AFU_ORTHOLOGUE AFUA_6G00670)"/>
    <property type="match status" value="1"/>
</dbReference>
<gene>
    <name evidence="3" type="ORF">H072_10105</name>
</gene>
<dbReference type="PANTHER" id="PTHR34883">
    <property type="entry name" value="SERINE-RICH PROTEIN, PUTATIVE-RELATED-RELATED"/>
    <property type="match status" value="1"/>
</dbReference>
<feature type="region of interest" description="Disordered" evidence="1">
    <location>
        <begin position="250"/>
        <end position="342"/>
    </location>
</feature>
<dbReference type="AlphaFoldDB" id="S8A5K1"/>
<keyword evidence="2" id="KW-0472">Membrane</keyword>
<comment type="caution">
    <text evidence="3">The sequence shown here is derived from an EMBL/GenBank/DDBJ whole genome shotgun (WGS) entry which is preliminary data.</text>
</comment>